<reference evidence="1" key="2">
    <citation type="journal article" date="2015" name="Fish Shellfish Immunol.">
        <title>Early steps in the European eel (Anguilla anguilla)-Vibrio vulnificus interaction in the gills: Role of the RtxA13 toxin.</title>
        <authorList>
            <person name="Callol A."/>
            <person name="Pajuelo D."/>
            <person name="Ebbesson L."/>
            <person name="Teles M."/>
            <person name="MacKenzie S."/>
            <person name="Amaro C."/>
        </authorList>
    </citation>
    <scope>NUCLEOTIDE SEQUENCE</scope>
</reference>
<accession>A0A0E9VA74</accession>
<name>A0A0E9VA74_ANGAN</name>
<dbReference type="AlphaFoldDB" id="A0A0E9VA74"/>
<proteinExistence type="predicted"/>
<organism evidence="1">
    <name type="scientific">Anguilla anguilla</name>
    <name type="common">European freshwater eel</name>
    <name type="synonym">Muraena anguilla</name>
    <dbReference type="NCBI Taxonomy" id="7936"/>
    <lineage>
        <taxon>Eukaryota</taxon>
        <taxon>Metazoa</taxon>
        <taxon>Chordata</taxon>
        <taxon>Craniata</taxon>
        <taxon>Vertebrata</taxon>
        <taxon>Euteleostomi</taxon>
        <taxon>Actinopterygii</taxon>
        <taxon>Neopterygii</taxon>
        <taxon>Teleostei</taxon>
        <taxon>Anguilliformes</taxon>
        <taxon>Anguillidae</taxon>
        <taxon>Anguilla</taxon>
    </lineage>
</organism>
<sequence>MFHNVRQKSSVQYKTRLAG</sequence>
<reference evidence="1" key="1">
    <citation type="submission" date="2014-11" db="EMBL/GenBank/DDBJ databases">
        <authorList>
            <person name="Amaro Gonzalez C."/>
        </authorList>
    </citation>
    <scope>NUCLEOTIDE SEQUENCE</scope>
</reference>
<evidence type="ECO:0000313" key="1">
    <source>
        <dbReference type="EMBL" id="JAH74123.1"/>
    </source>
</evidence>
<dbReference type="EMBL" id="GBXM01034454">
    <property type="protein sequence ID" value="JAH74123.1"/>
    <property type="molecule type" value="Transcribed_RNA"/>
</dbReference>
<protein>
    <submittedName>
        <fullName evidence="1">Uncharacterized protein</fullName>
    </submittedName>
</protein>